<organism evidence="3 4">
    <name type="scientific">Schumannella luteola</name>
    <dbReference type="NCBI Taxonomy" id="472059"/>
    <lineage>
        <taxon>Bacteria</taxon>
        <taxon>Bacillati</taxon>
        <taxon>Actinomycetota</taxon>
        <taxon>Actinomycetes</taxon>
        <taxon>Micrococcales</taxon>
        <taxon>Microbacteriaceae</taxon>
        <taxon>Schumannella</taxon>
    </lineage>
</organism>
<feature type="compositionally biased region" description="Pro residues" evidence="1">
    <location>
        <begin position="47"/>
        <end position="58"/>
    </location>
</feature>
<evidence type="ECO:0000313" key="4">
    <source>
        <dbReference type="Proteomes" id="UP000553888"/>
    </source>
</evidence>
<protein>
    <submittedName>
        <fullName evidence="3">Uncharacterized membrane protein YhaH (DUF805 family)</fullName>
    </submittedName>
</protein>
<evidence type="ECO:0000313" key="3">
    <source>
        <dbReference type="EMBL" id="NYG98966.1"/>
    </source>
</evidence>
<sequence>MTDAPQHPRPDQQGWMPPAAQHDPTAPPPQYPGGQHPNPHDGRQPPQYTPPQYTPQPQLPQYGRPSSPTPGPAPLPGPAASASPFVPGGTVFRPSREVAARYWRINITFGALYVVLFGVLAMLQWRSGLWMFYLAAMVVLAGLTVALTALAVNRSRIEFRDGAYTIVQGLLPTKAFTIAEVQRVVTVGQMSVGAVGSLSHQMILGAGRRFAWLTSLLWSREQLTALALDLQARGAELVPVPGPTRPAEMRRWDARTQTWFEVNRILVAVLAGFAAIVLAIVIIVVVAAVSFSSIG</sequence>
<keyword evidence="2" id="KW-0472">Membrane</keyword>
<feature type="transmembrane region" description="Helical" evidence="2">
    <location>
        <begin position="102"/>
        <end position="123"/>
    </location>
</feature>
<gene>
    <name evidence="3" type="ORF">BJ979_001592</name>
</gene>
<keyword evidence="2" id="KW-1133">Transmembrane helix</keyword>
<reference evidence="3 4" key="1">
    <citation type="submission" date="2020-07" db="EMBL/GenBank/DDBJ databases">
        <title>Sequencing the genomes of 1000 actinobacteria strains.</title>
        <authorList>
            <person name="Klenk H.-P."/>
        </authorList>
    </citation>
    <scope>NUCLEOTIDE SEQUENCE [LARGE SCALE GENOMIC DNA]</scope>
    <source>
        <strain evidence="3 4">DSM 23141</strain>
    </source>
</reference>
<accession>A0A852Y7N3</accession>
<feature type="transmembrane region" description="Helical" evidence="2">
    <location>
        <begin position="129"/>
        <end position="152"/>
    </location>
</feature>
<feature type="compositionally biased region" description="Pro residues" evidence="1">
    <location>
        <begin position="67"/>
        <end position="77"/>
    </location>
</feature>
<evidence type="ECO:0000256" key="2">
    <source>
        <dbReference type="SAM" id="Phobius"/>
    </source>
</evidence>
<comment type="caution">
    <text evidence="3">The sequence shown here is derived from an EMBL/GenBank/DDBJ whole genome shotgun (WGS) entry which is preliminary data.</text>
</comment>
<keyword evidence="2" id="KW-0812">Transmembrane</keyword>
<dbReference type="EMBL" id="JACBZY010000001">
    <property type="protein sequence ID" value="NYG98966.1"/>
    <property type="molecule type" value="Genomic_DNA"/>
</dbReference>
<dbReference type="AlphaFoldDB" id="A0A852Y7N3"/>
<dbReference type="RefSeq" id="WP_179566858.1">
    <property type="nucleotide sequence ID" value="NZ_JACBZY010000001.1"/>
</dbReference>
<name>A0A852Y7N3_9MICO</name>
<feature type="compositionally biased region" description="Basic and acidic residues" evidence="1">
    <location>
        <begin position="1"/>
        <end position="10"/>
    </location>
</feature>
<evidence type="ECO:0000256" key="1">
    <source>
        <dbReference type="SAM" id="MobiDB-lite"/>
    </source>
</evidence>
<dbReference type="Proteomes" id="UP000553888">
    <property type="component" value="Unassembled WGS sequence"/>
</dbReference>
<proteinExistence type="predicted"/>
<keyword evidence="4" id="KW-1185">Reference proteome</keyword>
<feature type="region of interest" description="Disordered" evidence="1">
    <location>
        <begin position="1"/>
        <end position="80"/>
    </location>
</feature>
<feature type="transmembrane region" description="Helical" evidence="2">
    <location>
        <begin position="265"/>
        <end position="291"/>
    </location>
</feature>